<proteinExistence type="predicted"/>
<name>A0A0C9VGK1_SPHS4</name>
<evidence type="ECO:0000313" key="2">
    <source>
        <dbReference type="Proteomes" id="UP000054279"/>
    </source>
</evidence>
<dbReference type="EMBL" id="KN837178">
    <property type="protein sequence ID" value="KIJ36466.1"/>
    <property type="molecule type" value="Genomic_DNA"/>
</dbReference>
<sequence length="72" mass="8230">MNTFKQLDLAAVMEDEENHLELENEAWAVEHGDLLVVQALADFPEKKLLTDREKKLVDAAELITHNSIKEKT</sequence>
<reference evidence="1 2" key="1">
    <citation type="submission" date="2014-06" db="EMBL/GenBank/DDBJ databases">
        <title>Evolutionary Origins and Diversification of the Mycorrhizal Mutualists.</title>
        <authorList>
            <consortium name="DOE Joint Genome Institute"/>
            <consortium name="Mycorrhizal Genomics Consortium"/>
            <person name="Kohler A."/>
            <person name="Kuo A."/>
            <person name="Nagy L.G."/>
            <person name="Floudas D."/>
            <person name="Copeland A."/>
            <person name="Barry K.W."/>
            <person name="Cichocki N."/>
            <person name="Veneault-Fourrey C."/>
            <person name="LaButti K."/>
            <person name="Lindquist E.A."/>
            <person name="Lipzen A."/>
            <person name="Lundell T."/>
            <person name="Morin E."/>
            <person name="Murat C."/>
            <person name="Riley R."/>
            <person name="Ohm R."/>
            <person name="Sun H."/>
            <person name="Tunlid A."/>
            <person name="Henrissat B."/>
            <person name="Grigoriev I.V."/>
            <person name="Hibbett D.S."/>
            <person name="Martin F."/>
        </authorList>
    </citation>
    <scope>NUCLEOTIDE SEQUENCE [LARGE SCALE GENOMIC DNA]</scope>
    <source>
        <strain evidence="1 2">SS14</strain>
    </source>
</reference>
<organism evidence="1 2">
    <name type="scientific">Sphaerobolus stellatus (strain SS14)</name>
    <dbReference type="NCBI Taxonomy" id="990650"/>
    <lineage>
        <taxon>Eukaryota</taxon>
        <taxon>Fungi</taxon>
        <taxon>Dikarya</taxon>
        <taxon>Basidiomycota</taxon>
        <taxon>Agaricomycotina</taxon>
        <taxon>Agaricomycetes</taxon>
        <taxon>Phallomycetidae</taxon>
        <taxon>Geastrales</taxon>
        <taxon>Sphaerobolaceae</taxon>
        <taxon>Sphaerobolus</taxon>
    </lineage>
</organism>
<dbReference type="AlphaFoldDB" id="A0A0C9VGK1"/>
<keyword evidence="2" id="KW-1185">Reference proteome</keyword>
<gene>
    <name evidence="1" type="ORF">M422DRAFT_261223</name>
</gene>
<protein>
    <submittedName>
        <fullName evidence="1">Uncharacterized protein</fullName>
    </submittedName>
</protein>
<accession>A0A0C9VGK1</accession>
<evidence type="ECO:0000313" key="1">
    <source>
        <dbReference type="EMBL" id="KIJ36466.1"/>
    </source>
</evidence>
<dbReference type="Proteomes" id="UP000054279">
    <property type="component" value="Unassembled WGS sequence"/>
</dbReference>
<dbReference type="HOGENOM" id="CLU_2723836_0_0_1"/>